<accession>A0A1R3RS85</accession>
<name>A0A1R3RS85_ASPC5</name>
<dbReference type="EMBL" id="KV907497">
    <property type="protein sequence ID" value="OOF97334.1"/>
    <property type="molecule type" value="Genomic_DNA"/>
</dbReference>
<evidence type="ECO:0000313" key="2">
    <source>
        <dbReference type="Proteomes" id="UP000188318"/>
    </source>
</evidence>
<dbReference type="InterPro" id="IPR036322">
    <property type="entry name" value="WD40_repeat_dom_sf"/>
</dbReference>
<dbReference type="SUPFAM" id="SSF50978">
    <property type="entry name" value="WD40 repeat-like"/>
    <property type="match status" value="1"/>
</dbReference>
<dbReference type="STRING" id="602072.A0A1R3RS85"/>
<reference evidence="2" key="1">
    <citation type="journal article" date="2017" name="Genome Biol.">
        <title>Comparative genomics reveals high biological diversity and specific adaptations in the industrially and medically important fungal genus Aspergillus.</title>
        <authorList>
            <person name="de Vries R.P."/>
            <person name="Riley R."/>
            <person name="Wiebenga A."/>
            <person name="Aguilar-Osorio G."/>
            <person name="Amillis S."/>
            <person name="Uchima C.A."/>
            <person name="Anderluh G."/>
            <person name="Asadollahi M."/>
            <person name="Askin M."/>
            <person name="Barry K."/>
            <person name="Battaglia E."/>
            <person name="Bayram O."/>
            <person name="Benocci T."/>
            <person name="Braus-Stromeyer S.A."/>
            <person name="Caldana C."/>
            <person name="Canovas D."/>
            <person name="Cerqueira G.C."/>
            <person name="Chen F."/>
            <person name="Chen W."/>
            <person name="Choi C."/>
            <person name="Clum A."/>
            <person name="Dos Santos R.A."/>
            <person name="Damasio A.R."/>
            <person name="Diallinas G."/>
            <person name="Emri T."/>
            <person name="Fekete E."/>
            <person name="Flipphi M."/>
            <person name="Freyberg S."/>
            <person name="Gallo A."/>
            <person name="Gournas C."/>
            <person name="Habgood R."/>
            <person name="Hainaut M."/>
            <person name="Harispe M.L."/>
            <person name="Henrissat B."/>
            <person name="Hilden K.S."/>
            <person name="Hope R."/>
            <person name="Hossain A."/>
            <person name="Karabika E."/>
            <person name="Karaffa L."/>
            <person name="Karanyi Z."/>
            <person name="Krasevec N."/>
            <person name="Kuo A."/>
            <person name="Kusch H."/>
            <person name="LaButti K."/>
            <person name="Lagendijk E.L."/>
            <person name="Lapidus A."/>
            <person name="Levasseur A."/>
            <person name="Lindquist E."/>
            <person name="Lipzen A."/>
            <person name="Logrieco A.F."/>
            <person name="MacCabe A."/>
            <person name="Maekelae M.R."/>
            <person name="Malavazi I."/>
            <person name="Melin P."/>
            <person name="Meyer V."/>
            <person name="Mielnichuk N."/>
            <person name="Miskei M."/>
            <person name="Molnar A.P."/>
            <person name="Mule G."/>
            <person name="Ngan C.Y."/>
            <person name="Orejas M."/>
            <person name="Orosz E."/>
            <person name="Ouedraogo J.P."/>
            <person name="Overkamp K.M."/>
            <person name="Park H.-S."/>
            <person name="Perrone G."/>
            <person name="Piumi F."/>
            <person name="Punt P.J."/>
            <person name="Ram A.F."/>
            <person name="Ramon A."/>
            <person name="Rauscher S."/>
            <person name="Record E."/>
            <person name="Riano-Pachon D.M."/>
            <person name="Robert V."/>
            <person name="Roehrig J."/>
            <person name="Ruller R."/>
            <person name="Salamov A."/>
            <person name="Salih N.S."/>
            <person name="Samson R.A."/>
            <person name="Sandor E."/>
            <person name="Sanguinetti M."/>
            <person name="Schuetze T."/>
            <person name="Sepcic K."/>
            <person name="Shelest E."/>
            <person name="Sherlock G."/>
            <person name="Sophianopoulou V."/>
            <person name="Squina F.M."/>
            <person name="Sun H."/>
            <person name="Susca A."/>
            <person name="Todd R.B."/>
            <person name="Tsang A."/>
            <person name="Unkles S.E."/>
            <person name="van de Wiele N."/>
            <person name="van Rossen-Uffink D."/>
            <person name="Oliveira J.V."/>
            <person name="Vesth T.C."/>
            <person name="Visser J."/>
            <person name="Yu J.-H."/>
            <person name="Zhou M."/>
            <person name="Andersen M.R."/>
            <person name="Archer D.B."/>
            <person name="Baker S.E."/>
            <person name="Benoit I."/>
            <person name="Brakhage A.A."/>
            <person name="Braus G.H."/>
            <person name="Fischer R."/>
            <person name="Frisvad J.C."/>
            <person name="Goldman G.H."/>
            <person name="Houbraken J."/>
            <person name="Oakley B."/>
            <person name="Pocsi I."/>
            <person name="Scazzocchio C."/>
            <person name="Seiboth B."/>
            <person name="vanKuyk P.A."/>
            <person name="Wortman J."/>
            <person name="Dyer P.S."/>
            <person name="Grigoriev I.V."/>
        </authorList>
    </citation>
    <scope>NUCLEOTIDE SEQUENCE [LARGE SCALE GENOMIC DNA]</scope>
    <source>
        <strain evidence="2">ITEM 5010</strain>
    </source>
</reference>
<organism evidence="1 2">
    <name type="scientific">Aspergillus carbonarius (strain ITEM 5010)</name>
    <dbReference type="NCBI Taxonomy" id="602072"/>
    <lineage>
        <taxon>Eukaryota</taxon>
        <taxon>Fungi</taxon>
        <taxon>Dikarya</taxon>
        <taxon>Ascomycota</taxon>
        <taxon>Pezizomycotina</taxon>
        <taxon>Eurotiomycetes</taxon>
        <taxon>Eurotiomycetidae</taxon>
        <taxon>Eurotiales</taxon>
        <taxon>Aspergillaceae</taxon>
        <taxon>Aspergillus</taxon>
        <taxon>Aspergillus subgen. Circumdati</taxon>
    </lineage>
</organism>
<sequence>MPTESQSASLASTLVARFLRTHNYTQTLNAFLQEAGLPADAGQLRGKDDAPNWTIESVLEEKKAFDQSVNFERYSENDKDKDVWSVPAPTKPNIIRTPTATNLLACSVEQWQPSDESPSPYLVATGADKHLHLFKTSPGNDLVQSFTETSESPILSYVPIQNGKYILMTNMSGQLLLQRGAQILDRRKDHAKYAVKVIAYEDDNNDSIYIATAGWDSKIFLYRMPTTDSDQTQIGEPVASVPLVSNPESILFVRHIDTRELILLVSRRDSTYLYYYQVEPEQHRHQSALLYECPLLGKQNLAPHSNAWVAFSPSCLALSPHDPGLIAIATSTLPHMKVMIVRLLFPAAESLEEPETQAAQAMAALSLQNHEDAAIMIQANTFAPQTAYSTPQVVWRPDGSGVWVNGDDGVIRGVETKTGKIVTLLKDGHEVGCKIRTIWAGWVKGPGKREEEDGGGREEWLVSGGFDKRLVVWRV</sequence>
<keyword evidence="2" id="KW-1185">Reference proteome</keyword>
<dbReference type="PROSITE" id="PS50896">
    <property type="entry name" value="LISH"/>
    <property type="match status" value="1"/>
</dbReference>
<dbReference type="Proteomes" id="UP000188318">
    <property type="component" value="Unassembled WGS sequence"/>
</dbReference>
<proteinExistence type="predicted"/>
<evidence type="ECO:0000313" key="1">
    <source>
        <dbReference type="EMBL" id="OOF97334.1"/>
    </source>
</evidence>
<dbReference type="AlphaFoldDB" id="A0A1R3RS85"/>
<dbReference type="VEuPathDB" id="FungiDB:ASPCADRAFT_166053"/>
<dbReference type="InterPro" id="IPR006594">
    <property type="entry name" value="LisH"/>
</dbReference>
<dbReference type="OMA" id="MKVIIVR"/>
<protein>
    <submittedName>
        <fullName evidence="1">Uncharacterized protein</fullName>
    </submittedName>
</protein>
<dbReference type="Gene3D" id="2.130.10.10">
    <property type="entry name" value="YVTN repeat-like/Quinoprotein amine dehydrogenase"/>
    <property type="match status" value="1"/>
</dbReference>
<dbReference type="OrthoDB" id="1932312at2759"/>
<dbReference type="InterPro" id="IPR015943">
    <property type="entry name" value="WD40/YVTN_repeat-like_dom_sf"/>
</dbReference>
<gene>
    <name evidence="1" type="ORF">ASPCADRAFT_166053</name>
</gene>